<gene>
    <name evidence="3" type="ORF">C9I28_18680</name>
</gene>
<feature type="region of interest" description="Disordered" evidence="1">
    <location>
        <begin position="38"/>
        <end position="60"/>
    </location>
</feature>
<dbReference type="OrthoDB" id="288554at2"/>
<keyword evidence="4" id="KW-1185">Reference proteome</keyword>
<dbReference type="RefSeq" id="WP_107142785.1">
    <property type="nucleotide sequence ID" value="NZ_CP028324.1"/>
</dbReference>
<dbReference type="AlphaFoldDB" id="A0A2R4CD91"/>
<name>A0A2R4CD91_9BURK</name>
<accession>A0A2R4CD91</accession>
<sequence>MKYICVKWKHLDKDEPVLLYSELDDELWERRKVEVYSDGKSDYADSQRQAGNARLSEEPLPPMEQIALDPQFEPFEISKEEFEQIWDSVYAQPSKSI</sequence>
<evidence type="ECO:0000259" key="2">
    <source>
        <dbReference type="Pfam" id="PF21812"/>
    </source>
</evidence>
<evidence type="ECO:0000256" key="1">
    <source>
        <dbReference type="SAM" id="MobiDB-lite"/>
    </source>
</evidence>
<organism evidence="3 4">
    <name type="scientific">Pseudoduganella armeniaca</name>
    <dbReference type="NCBI Taxonomy" id="2072590"/>
    <lineage>
        <taxon>Bacteria</taxon>
        <taxon>Pseudomonadati</taxon>
        <taxon>Pseudomonadota</taxon>
        <taxon>Betaproteobacteria</taxon>
        <taxon>Burkholderiales</taxon>
        <taxon>Oxalobacteraceae</taxon>
        <taxon>Telluria group</taxon>
        <taxon>Pseudoduganella</taxon>
    </lineage>
</organism>
<proteinExistence type="predicted"/>
<reference evidence="3 4" key="1">
    <citation type="submission" date="2018-03" db="EMBL/GenBank/DDBJ databases">
        <title>Massilia armeniaca sp. nov., isolated from desert soil.</title>
        <authorList>
            <person name="Huang H."/>
            <person name="Ren M."/>
        </authorList>
    </citation>
    <scope>NUCLEOTIDE SEQUENCE [LARGE SCALE GENOMIC DNA]</scope>
    <source>
        <strain evidence="3 4">ZMN-3</strain>
    </source>
</reference>
<evidence type="ECO:0000313" key="4">
    <source>
        <dbReference type="Proteomes" id="UP000240505"/>
    </source>
</evidence>
<protein>
    <recommendedName>
        <fullName evidence="2">DUF6881 domain-containing protein</fullName>
    </recommendedName>
</protein>
<dbReference type="InterPro" id="IPR049248">
    <property type="entry name" value="DUF6881"/>
</dbReference>
<evidence type="ECO:0000313" key="3">
    <source>
        <dbReference type="EMBL" id="AVR97440.1"/>
    </source>
</evidence>
<feature type="domain" description="DUF6881" evidence="2">
    <location>
        <begin position="2"/>
        <end position="89"/>
    </location>
</feature>
<dbReference type="KEGG" id="masz:C9I28_18680"/>
<dbReference type="Proteomes" id="UP000240505">
    <property type="component" value="Chromosome"/>
</dbReference>
<dbReference type="Pfam" id="PF21812">
    <property type="entry name" value="DUF6881"/>
    <property type="match status" value="1"/>
</dbReference>
<dbReference type="EMBL" id="CP028324">
    <property type="protein sequence ID" value="AVR97440.1"/>
    <property type="molecule type" value="Genomic_DNA"/>
</dbReference>